<dbReference type="PANTHER" id="PTHR43004:SF21">
    <property type="entry name" value="FAD-BINDING DOMAIN-CONTAINING PROTEIN-RELATED"/>
    <property type="match status" value="1"/>
</dbReference>
<gene>
    <name evidence="4" type="ORF">D3874_21945</name>
</gene>
<dbReference type="GO" id="GO:0071949">
    <property type="term" value="F:FAD binding"/>
    <property type="evidence" value="ECO:0007669"/>
    <property type="project" value="InterPro"/>
</dbReference>
<dbReference type="Gene3D" id="3.40.30.120">
    <property type="match status" value="1"/>
</dbReference>
<keyword evidence="2" id="KW-0274">FAD</keyword>
<dbReference type="InterPro" id="IPR036188">
    <property type="entry name" value="FAD/NAD-bd_sf"/>
</dbReference>
<proteinExistence type="predicted"/>
<dbReference type="Gene3D" id="3.30.9.10">
    <property type="entry name" value="D-Amino Acid Oxidase, subunit A, domain 2"/>
    <property type="match status" value="1"/>
</dbReference>
<dbReference type="EMBL" id="QYUK01000011">
    <property type="protein sequence ID" value="RJF89304.1"/>
    <property type="molecule type" value="Genomic_DNA"/>
</dbReference>
<keyword evidence="1" id="KW-0285">Flavoprotein</keyword>
<dbReference type="GO" id="GO:0016709">
    <property type="term" value="F:oxidoreductase activity, acting on paired donors, with incorporation or reduction of molecular oxygen, NAD(P)H as one donor, and incorporation of one atom of oxygen"/>
    <property type="evidence" value="ECO:0007669"/>
    <property type="project" value="UniProtKB-ARBA"/>
</dbReference>
<dbReference type="RefSeq" id="WP_119780923.1">
    <property type="nucleotide sequence ID" value="NZ_QYUK01000011.1"/>
</dbReference>
<keyword evidence="5" id="KW-1185">Reference proteome</keyword>
<organism evidence="4 5">
    <name type="scientific">Oleomonas cavernae</name>
    <dbReference type="NCBI Taxonomy" id="2320859"/>
    <lineage>
        <taxon>Bacteria</taxon>
        <taxon>Pseudomonadati</taxon>
        <taxon>Pseudomonadota</taxon>
        <taxon>Alphaproteobacteria</taxon>
        <taxon>Acetobacterales</taxon>
        <taxon>Acetobacteraceae</taxon>
        <taxon>Oleomonas</taxon>
    </lineage>
</organism>
<feature type="domain" description="FAD-binding" evidence="3">
    <location>
        <begin position="4"/>
        <end position="362"/>
    </location>
</feature>
<evidence type="ECO:0000259" key="3">
    <source>
        <dbReference type="Pfam" id="PF01494"/>
    </source>
</evidence>
<dbReference type="Pfam" id="PF01494">
    <property type="entry name" value="FAD_binding_3"/>
    <property type="match status" value="1"/>
</dbReference>
<dbReference type="PANTHER" id="PTHR43004">
    <property type="entry name" value="TRK SYSTEM POTASSIUM UPTAKE PROTEIN"/>
    <property type="match status" value="1"/>
</dbReference>
<name>A0A418WGY8_9PROT</name>
<evidence type="ECO:0000313" key="5">
    <source>
        <dbReference type="Proteomes" id="UP000284605"/>
    </source>
</evidence>
<accession>A0A418WGY8</accession>
<dbReference type="OrthoDB" id="9791689at2"/>
<evidence type="ECO:0000256" key="2">
    <source>
        <dbReference type="ARBA" id="ARBA00022827"/>
    </source>
</evidence>
<protein>
    <submittedName>
        <fullName evidence="4">2-polyprenyl-6-methoxyphenol hydroxylase</fullName>
    </submittedName>
</protein>
<evidence type="ECO:0000256" key="1">
    <source>
        <dbReference type="ARBA" id="ARBA00022630"/>
    </source>
</evidence>
<dbReference type="Pfam" id="PF21274">
    <property type="entry name" value="Rng_hyd_C"/>
    <property type="match status" value="1"/>
</dbReference>
<reference evidence="4 5" key="1">
    <citation type="submission" date="2018-09" db="EMBL/GenBank/DDBJ databases">
        <authorList>
            <person name="Zhu H."/>
        </authorList>
    </citation>
    <scope>NUCLEOTIDE SEQUENCE [LARGE SCALE GENOMIC DNA]</scope>
    <source>
        <strain evidence="4 5">K1W22B-8</strain>
    </source>
</reference>
<dbReference type="AlphaFoldDB" id="A0A418WGY8"/>
<dbReference type="SUPFAM" id="SSF51905">
    <property type="entry name" value="FAD/NAD(P)-binding domain"/>
    <property type="match status" value="1"/>
</dbReference>
<dbReference type="PRINTS" id="PR00420">
    <property type="entry name" value="RNGMNOXGNASE"/>
</dbReference>
<evidence type="ECO:0000313" key="4">
    <source>
        <dbReference type="EMBL" id="RJF89304.1"/>
    </source>
</evidence>
<dbReference type="InterPro" id="IPR002938">
    <property type="entry name" value="FAD-bd"/>
</dbReference>
<comment type="caution">
    <text evidence="4">The sequence shown here is derived from an EMBL/GenBank/DDBJ whole genome shotgun (WGS) entry which is preliminary data.</text>
</comment>
<dbReference type="InterPro" id="IPR050641">
    <property type="entry name" value="RIFMO-like"/>
</dbReference>
<dbReference type="Proteomes" id="UP000284605">
    <property type="component" value="Unassembled WGS sequence"/>
</dbReference>
<dbReference type="Gene3D" id="3.50.50.60">
    <property type="entry name" value="FAD/NAD(P)-binding domain"/>
    <property type="match status" value="1"/>
</dbReference>
<sequence length="547" mass="60486">MIQVPIVIVGGGPIGMTLALALAQQGVRSVLFNAREETTTHPRLDVVNVRSMEIYRRLGIDNAIRTAGNPIGQHQNVMVSRSYVGDPIWTFGDELKLMGSTLRNREIIAERHKDGTYPLEPMHRVAQMRLEPVLKSLLDANPLCEVLFGWEVHDIEENANGVVVHAEHVRTGKQRTVFGEYAVGCDGPDSGTRKRLGIEYLGLRDLVGDAFIVHFRSKGLQAKFENGVPPWHVWSANPRMRAMVVCPNGGEDYVMHKGVPAAPGEDLSGFVQKFLNAPDVDLEIVQKGIWKPQFLVAETYGRGRIWIAGDAAHQYIPTGGMGMNTGIAEAYNLAWKLVAVLRGWGGKHLVESYDAERQPVALSTREHARRCAGVASALLHGVNDGDSMRVPVEVRADRMERLYFAWGAEFGYCYANKEAGNSPIIDAGDDPLPFYHDLEYRPTTRAGSRLPSLFREDGSAVFDLLDREGFTLLDLSGCPAAENSLTQAAEAKKVPLKVQAISEDYARDVYAADYVLVRPDEYVAWRGNKLPKNPEALIERVRGNAHA</sequence>